<evidence type="ECO:0000313" key="2">
    <source>
        <dbReference type="Proteomes" id="UP000194885"/>
    </source>
</evidence>
<dbReference type="EMBL" id="NGKW01000003">
    <property type="protein sequence ID" value="OTN94065.1"/>
    <property type="molecule type" value="Genomic_DNA"/>
</dbReference>
<protein>
    <submittedName>
        <fullName evidence="1">Uncharacterized protein</fullName>
    </submittedName>
</protein>
<comment type="caution">
    <text evidence="1">The sequence shown here is derived from an EMBL/GenBank/DDBJ whole genome shotgun (WGS) entry which is preliminary data.</text>
</comment>
<proteinExistence type="predicted"/>
<sequence>MTKEVETMKYYDVTFHELSGKTVVKRDIPSEKNGFDVWKDACADYNENELFILINDGAYVTMNRKFIVRIDTEEVEDPTEKARSRKDEIMGVVNTLSNMGF</sequence>
<name>A0A133MZV1_ENTFC</name>
<reference evidence="1 2" key="1">
    <citation type="submission" date="2017-05" db="EMBL/GenBank/DDBJ databases">
        <title>The Genome Sequence of Enterococcus faecium 7H8_DIV0219.</title>
        <authorList>
            <consortium name="The Broad Institute Genomics Platform"/>
            <consortium name="The Broad Institute Genomic Center for Infectious Diseases"/>
            <person name="Earl A."/>
            <person name="Manson A."/>
            <person name="Schwartman J."/>
            <person name="Gilmore M."/>
            <person name="Abouelleil A."/>
            <person name="Cao P."/>
            <person name="Chapman S."/>
            <person name="Cusick C."/>
            <person name="Shea T."/>
            <person name="Young S."/>
            <person name="Neafsey D."/>
            <person name="Nusbaum C."/>
            <person name="Birren B."/>
        </authorList>
    </citation>
    <scope>NUCLEOTIDE SEQUENCE [LARGE SCALE GENOMIC DNA]</scope>
    <source>
        <strain evidence="1 2">7H8_DIV0219</strain>
    </source>
</reference>
<dbReference type="Proteomes" id="UP000194885">
    <property type="component" value="Unassembled WGS sequence"/>
</dbReference>
<evidence type="ECO:0000313" key="1">
    <source>
        <dbReference type="EMBL" id="OTN94065.1"/>
    </source>
</evidence>
<accession>A0A133MZV1</accession>
<organism evidence="1 2">
    <name type="scientific">Enterococcus faecium</name>
    <name type="common">Streptococcus faecium</name>
    <dbReference type="NCBI Taxonomy" id="1352"/>
    <lineage>
        <taxon>Bacteria</taxon>
        <taxon>Bacillati</taxon>
        <taxon>Bacillota</taxon>
        <taxon>Bacilli</taxon>
        <taxon>Lactobacillales</taxon>
        <taxon>Enterococcaceae</taxon>
        <taxon>Enterococcus</taxon>
    </lineage>
</organism>
<gene>
    <name evidence="1" type="ORF">A5810_001944</name>
</gene>
<dbReference type="AlphaFoldDB" id="A0A133MZV1"/>